<evidence type="ECO:0000313" key="2">
    <source>
        <dbReference type="EMBL" id="ORY88520.1"/>
    </source>
</evidence>
<protein>
    <recommendedName>
        <fullName evidence="4">UBZ4-type domain-containing protein</fullName>
    </recommendedName>
</protein>
<dbReference type="InParanoid" id="A0A1Y2FWX0"/>
<evidence type="ECO:0008006" key="4">
    <source>
        <dbReference type="Google" id="ProtNLM"/>
    </source>
</evidence>
<proteinExistence type="predicted"/>
<keyword evidence="3" id="KW-1185">Reference proteome</keyword>
<reference evidence="2 3" key="1">
    <citation type="submission" date="2016-07" db="EMBL/GenBank/DDBJ databases">
        <title>Pervasive Adenine N6-methylation of Active Genes in Fungi.</title>
        <authorList>
            <consortium name="DOE Joint Genome Institute"/>
            <person name="Mondo S.J."/>
            <person name="Dannebaum R.O."/>
            <person name="Kuo R.C."/>
            <person name="Labutti K."/>
            <person name="Haridas S."/>
            <person name="Kuo A."/>
            <person name="Salamov A."/>
            <person name="Ahrendt S.R."/>
            <person name="Lipzen A."/>
            <person name="Sullivan W."/>
            <person name="Andreopoulos W.B."/>
            <person name="Clum A."/>
            <person name="Lindquist E."/>
            <person name="Daum C."/>
            <person name="Ramamoorthy G.K."/>
            <person name="Gryganskyi A."/>
            <person name="Culley D."/>
            <person name="Magnuson J.K."/>
            <person name="James T.Y."/>
            <person name="O'Malley M.A."/>
            <person name="Stajich J.E."/>
            <person name="Spatafora J.W."/>
            <person name="Visel A."/>
            <person name="Grigoriev I.V."/>
        </authorList>
    </citation>
    <scope>NUCLEOTIDE SEQUENCE [LARGE SCALE GENOMIC DNA]</scope>
    <source>
        <strain evidence="2 3">62-1032</strain>
    </source>
</reference>
<dbReference type="STRING" id="106004.A0A1Y2FWX0"/>
<gene>
    <name evidence="2" type="ORF">BCR35DRAFT_330054</name>
</gene>
<feature type="region of interest" description="Disordered" evidence="1">
    <location>
        <begin position="182"/>
        <end position="258"/>
    </location>
</feature>
<evidence type="ECO:0000313" key="3">
    <source>
        <dbReference type="Proteomes" id="UP000193467"/>
    </source>
</evidence>
<dbReference type="Proteomes" id="UP000193467">
    <property type="component" value="Unassembled WGS sequence"/>
</dbReference>
<accession>A0A1Y2FWX0</accession>
<sequence length="347" mass="38007">MAPVDPGAAVAWAKRPAYSDSLLSQLNLLPRDDAQLLLTMQLSELTQGFSKRRVRLLKELTPKLFVAGGEAGAQKAKKEKSHEGSVSRRLQQLSTEFHRSLKTLRELQGQAKADEEASIRQTFPYYDRLHSLAADDSQYLPYHERILAEDHWRPFKARDAFYEAAEAAEAEDAMEGIEYNALQPPQPVAGPAYPQHQANPFPPNPPPAPNPQPQPPHNQAPHHHHPPPVFAPVPNSPARLAGNQANPRSPADTQPDDLTHCPTCDLPLTTLSSSAATDHLRQCLDGAGGTVMQCPVCELELGNLGATEREMHVDACCNGGVGTDKGKERAREYAEFKADTKTLPRLG</sequence>
<dbReference type="AlphaFoldDB" id="A0A1Y2FWX0"/>
<organism evidence="2 3">
    <name type="scientific">Leucosporidium creatinivorum</name>
    <dbReference type="NCBI Taxonomy" id="106004"/>
    <lineage>
        <taxon>Eukaryota</taxon>
        <taxon>Fungi</taxon>
        <taxon>Dikarya</taxon>
        <taxon>Basidiomycota</taxon>
        <taxon>Pucciniomycotina</taxon>
        <taxon>Microbotryomycetes</taxon>
        <taxon>Leucosporidiales</taxon>
        <taxon>Leucosporidium</taxon>
    </lineage>
</organism>
<evidence type="ECO:0000256" key="1">
    <source>
        <dbReference type="SAM" id="MobiDB-lite"/>
    </source>
</evidence>
<feature type="compositionally biased region" description="Pro residues" evidence="1">
    <location>
        <begin position="200"/>
        <end position="218"/>
    </location>
</feature>
<name>A0A1Y2FWX0_9BASI</name>
<dbReference type="EMBL" id="MCGR01000010">
    <property type="protein sequence ID" value="ORY88520.1"/>
    <property type="molecule type" value="Genomic_DNA"/>
</dbReference>
<comment type="caution">
    <text evidence="2">The sequence shown here is derived from an EMBL/GenBank/DDBJ whole genome shotgun (WGS) entry which is preliminary data.</text>
</comment>